<dbReference type="AlphaFoldDB" id="A0A1B6CJ56"/>
<dbReference type="EMBL" id="GEDC01023915">
    <property type="protein sequence ID" value="JAS13383.1"/>
    <property type="molecule type" value="Transcribed_RNA"/>
</dbReference>
<gene>
    <name evidence="1" type="ORF">g.1109</name>
</gene>
<reference evidence="1" key="1">
    <citation type="submission" date="2015-12" db="EMBL/GenBank/DDBJ databases">
        <title>De novo transcriptome assembly of four potential Pierce s Disease insect vectors from Arizona vineyards.</title>
        <authorList>
            <person name="Tassone E.E."/>
        </authorList>
    </citation>
    <scope>NUCLEOTIDE SEQUENCE</scope>
</reference>
<sequence>FSSDEVSDFYERPDFDIREDRSQHLSDTNFLSEKKDHLSRAPQIDFPKPRDVFSSSSEDFSIRKPIFNTREDRTIEERFIPDRNDHPKSAYQRDLKPHEVFSISSEDMSNNFERPNFNLREDQILGILVDNISFPKRIPN</sequence>
<feature type="non-terminal residue" evidence="1">
    <location>
        <position position="140"/>
    </location>
</feature>
<name>A0A1B6CJ56_9HEMI</name>
<proteinExistence type="predicted"/>
<feature type="non-terminal residue" evidence="1">
    <location>
        <position position="1"/>
    </location>
</feature>
<protein>
    <submittedName>
        <fullName evidence="1">Uncharacterized protein</fullName>
    </submittedName>
</protein>
<organism evidence="1">
    <name type="scientific">Clastoptera arizonana</name>
    <name type="common">Arizona spittle bug</name>
    <dbReference type="NCBI Taxonomy" id="38151"/>
    <lineage>
        <taxon>Eukaryota</taxon>
        <taxon>Metazoa</taxon>
        <taxon>Ecdysozoa</taxon>
        <taxon>Arthropoda</taxon>
        <taxon>Hexapoda</taxon>
        <taxon>Insecta</taxon>
        <taxon>Pterygota</taxon>
        <taxon>Neoptera</taxon>
        <taxon>Paraneoptera</taxon>
        <taxon>Hemiptera</taxon>
        <taxon>Auchenorrhyncha</taxon>
        <taxon>Cercopoidea</taxon>
        <taxon>Clastopteridae</taxon>
        <taxon>Clastoptera</taxon>
    </lineage>
</organism>
<evidence type="ECO:0000313" key="1">
    <source>
        <dbReference type="EMBL" id="JAS13383.1"/>
    </source>
</evidence>
<accession>A0A1B6CJ56</accession>